<protein>
    <recommendedName>
        <fullName evidence="4">Helix-turn-helix domain-containing protein</fullName>
    </recommendedName>
</protein>
<dbReference type="Proteomes" id="UP001138709">
    <property type="component" value="Unassembled WGS sequence"/>
</dbReference>
<dbReference type="AlphaFoldDB" id="A0A9X9X6U1"/>
<evidence type="ECO:0000313" key="3">
    <source>
        <dbReference type="Proteomes" id="UP001138709"/>
    </source>
</evidence>
<proteinExistence type="predicted"/>
<accession>A0A9X9X6U1</accession>
<feature type="region of interest" description="Disordered" evidence="1">
    <location>
        <begin position="1"/>
        <end position="21"/>
    </location>
</feature>
<dbReference type="RefSeq" id="WP_211844783.1">
    <property type="nucleotide sequence ID" value="NZ_JAAEDL010000002.1"/>
</dbReference>
<comment type="caution">
    <text evidence="2">The sequence shown here is derived from an EMBL/GenBank/DDBJ whole genome shotgun (WGS) entry which is preliminary data.</text>
</comment>
<gene>
    <name evidence="2" type="ORF">GXW74_02925</name>
</gene>
<evidence type="ECO:0000256" key="1">
    <source>
        <dbReference type="SAM" id="MobiDB-lite"/>
    </source>
</evidence>
<name>A0A9X9X6U1_9PROT</name>
<dbReference type="EMBL" id="JAAEDL010000002">
    <property type="protein sequence ID" value="MBR0679427.1"/>
    <property type="molecule type" value="Genomic_DNA"/>
</dbReference>
<feature type="compositionally biased region" description="Basic and acidic residues" evidence="1">
    <location>
        <begin position="1"/>
        <end position="13"/>
    </location>
</feature>
<keyword evidence="3" id="KW-1185">Reference proteome</keyword>
<sequence>MPDRIALRKRPAEPARPALSPALPPPKSFADVIALWPSAAELAALLDVEAVTVRAWRRRGIPARYWAAVAEAARFSGRPVDERLLAGLGSIRKGRTHG</sequence>
<evidence type="ECO:0008006" key="4">
    <source>
        <dbReference type="Google" id="ProtNLM"/>
    </source>
</evidence>
<organism evidence="2 3">
    <name type="scientific">Neoroseomonas eburnea</name>
    <dbReference type="NCBI Taxonomy" id="1346889"/>
    <lineage>
        <taxon>Bacteria</taxon>
        <taxon>Pseudomonadati</taxon>
        <taxon>Pseudomonadota</taxon>
        <taxon>Alphaproteobacteria</taxon>
        <taxon>Acetobacterales</taxon>
        <taxon>Acetobacteraceae</taxon>
        <taxon>Neoroseomonas</taxon>
    </lineage>
</organism>
<evidence type="ECO:0000313" key="2">
    <source>
        <dbReference type="EMBL" id="MBR0679427.1"/>
    </source>
</evidence>
<reference evidence="2" key="1">
    <citation type="submission" date="2020-01" db="EMBL/GenBank/DDBJ databases">
        <authorList>
            <person name="Rat A."/>
        </authorList>
    </citation>
    <scope>NUCLEOTIDE SEQUENCE</scope>
    <source>
        <strain evidence="2">LMG 31228</strain>
    </source>
</reference>
<reference evidence="2" key="2">
    <citation type="journal article" date="2021" name="Syst. Appl. Microbiol.">
        <title>Roseomonas hellenica sp. nov., isolated from roots of wild-growing Alkanna tinctoria.</title>
        <authorList>
            <person name="Rat A."/>
            <person name="Naranjo H.D."/>
            <person name="Lebbe L."/>
            <person name="Cnockaert M."/>
            <person name="Krigas N."/>
            <person name="Grigoriadou K."/>
            <person name="Maloupa E."/>
            <person name="Willems A."/>
        </authorList>
    </citation>
    <scope>NUCLEOTIDE SEQUENCE</scope>
    <source>
        <strain evidence="2">LMG 31228</strain>
    </source>
</reference>